<proteinExistence type="inferred from homology"/>
<dbReference type="PANTHER" id="PTHR30294">
    <property type="entry name" value="MEMBRANE COMPONENT OF ABC TRANSPORTER YHHJ-RELATED"/>
    <property type="match status" value="1"/>
</dbReference>
<dbReference type="Proteomes" id="UP000502706">
    <property type="component" value="Chromosome"/>
</dbReference>
<keyword evidence="8" id="KW-0175">Coiled coil</keyword>
<keyword evidence="5 9" id="KW-0812">Transmembrane</keyword>
<evidence type="ECO:0000313" key="12">
    <source>
        <dbReference type="Proteomes" id="UP000502706"/>
    </source>
</evidence>
<reference evidence="11 12" key="1">
    <citation type="submission" date="2019-10" db="EMBL/GenBank/DDBJ databases">
        <title>Rubrobacter sp nov SCSIO 52915 isolated from a deep-sea sediment in the South China Sea.</title>
        <authorList>
            <person name="Chen R.W."/>
        </authorList>
    </citation>
    <scope>NUCLEOTIDE SEQUENCE [LARGE SCALE GENOMIC DNA]</scope>
    <source>
        <strain evidence="11 12">SCSIO 52915</strain>
    </source>
</reference>
<dbReference type="AlphaFoldDB" id="A0A6G8PVY0"/>
<dbReference type="Pfam" id="PF12698">
    <property type="entry name" value="ABC2_membrane_3"/>
    <property type="match status" value="1"/>
</dbReference>
<name>A0A6G8PVY0_9ACTN</name>
<feature type="domain" description="ABC transmembrane type-2" evidence="10">
    <location>
        <begin position="301"/>
        <end position="527"/>
    </location>
</feature>
<evidence type="ECO:0000256" key="1">
    <source>
        <dbReference type="ARBA" id="ARBA00004651"/>
    </source>
</evidence>
<dbReference type="PANTHER" id="PTHR30294:SF29">
    <property type="entry name" value="MULTIDRUG ABC TRANSPORTER PERMEASE YBHS-RELATED"/>
    <property type="match status" value="1"/>
</dbReference>
<feature type="transmembrane region" description="Helical" evidence="9">
    <location>
        <begin position="416"/>
        <end position="440"/>
    </location>
</feature>
<comment type="similarity">
    <text evidence="2">Belongs to the ABC-2 integral membrane protein family.</text>
</comment>
<evidence type="ECO:0000256" key="7">
    <source>
        <dbReference type="ARBA" id="ARBA00023136"/>
    </source>
</evidence>
<dbReference type="EMBL" id="CP045121">
    <property type="protein sequence ID" value="QIN78371.1"/>
    <property type="molecule type" value="Genomic_DNA"/>
</dbReference>
<feature type="coiled-coil region" evidence="8">
    <location>
        <begin position="199"/>
        <end position="229"/>
    </location>
</feature>
<evidence type="ECO:0000256" key="3">
    <source>
        <dbReference type="ARBA" id="ARBA00022448"/>
    </source>
</evidence>
<dbReference type="GO" id="GO:0140359">
    <property type="term" value="F:ABC-type transporter activity"/>
    <property type="evidence" value="ECO:0007669"/>
    <property type="project" value="InterPro"/>
</dbReference>
<evidence type="ECO:0000256" key="8">
    <source>
        <dbReference type="SAM" id="Coils"/>
    </source>
</evidence>
<keyword evidence="12" id="KW-1185">Reference proteome</keyword>
<dbReference type="KEGG" id="rmar:GBA65_07360"/>
<keyword evidence="4" id="KW-1003">Cell membrane</keyword>
<gene>
    <name evidence="11" type="ORF">GBA65_07360</name>
</gene>
<protein>
    <submittedName>
        <fullName evidence="11">ABC transporter permease subunit</fullName>
    </submittedName>
</protein>
<keyword evidence="6 9" id="KW-1133">Transmembrane helix</keyword>
<sequence length="529" mass="56434">MASGVGLGYVAGRAAGPGPSYGCAGSQRQRNRCASTRRQELRIGAVAAKEFWALVRQPQLLLLLLVGPVLIMTAFGLSLDVRDILRPRALVVVKPGSEGAELFERYREEFTDRTQFVGTTGDLESARRRLQRGEVDAVITIPPDPLGTVASGERTPLGVVYNTINPVFGTRVPARAYALVLDLNQSLIETTIGGEIGNLRTIQERLNELDRRLEEASAAAEELASEEAQTVTTELDEALATLEGSLGALEESEAVEGDVSETLRGINDAQNVLGEVREVQREGTIGERSGLTDLRESVNSAQEALAALPDDVSPQVLTNPFRLETENLATPPDVVGFYARGVLAILVQHISVSLASLAVVRERLSGAYEFFEVSPLRPGELLAGQFLTYLGLVLGVNLAVAAVLAGFLGVPVEGGYLRMAFAMVLLTVASLGLGFLISALAKSQLQAVQVSMLLLIASGFFAGFLFPLSEMRGPGVLVSNFLPATYGIRALQDVMIRGETVSTYDLAGLGAMAIVALGAARFFVGRRKH</sequence>
<evidence type="ECO:0000256" key="4">
    <source>
        <dbReference type="ARBA" id="ARBA00022475"/>
    </source>
</evidence>
<feature type="transmembrane region" description="Helical" evidence="9">
    <location>
        <begin position="386"/>
        <end position="410"/>
    </location>
</feature>
<accession>A0A6G8PVY0</accession>
<comment type="subcellular location">
    <subcellularLocation>
        <location evidence="1">Cell membrane</location>
        <topology evidence="1">Multi-pass membrane protein</topology>
    </subcellularLocation>
</comment>
<evidence type="ECO:0000256" key="5">
    <source>
        <dbReference type="ARBA" id="ARBA00022692"/>
    </source>
</evidence>
<dbReference type="GO" id="GO:0005886">
    <property type="term" value="C:plasma membrane"/>
    <property type="evidence" value="ECO:0007669"/>
    <property type="project" value="UniProtKB-SubCell"/>
</dbReference>
<evidence type="ECO:0000313" key="11">
    <source>
        <dbReference type="EMBL" id="QIN78371.1"/>
    </source>
</evidence>
<dbReference type="PROSITE" id="PS51012">
    <property type="entry name" value="ABC_TM2"/>
    <property type="match status" value="1"/>
</dbReference>
<dbReference type="InterPro" id="IPR051449">
    <property type="entry name" value="ABC-2_transporter_component"/>
</dbReference>
<evidence type="ECO:0000256" key="2">
    <source>
        <dbReference type="ARBA" id="ARBA00007783"/>
    </source>
</evidence>
<dbReference type="InterPro" id="IPR013525">
    <property type="entry name" value="ABC2_TM"/>
</dbReference>
<organism evidence="11 12">
    <name type="scientific">Rubrobacter marinus</name>
    <dbReference type="NCBI Taxonomy" id="2653852"/>
    <lineage>
        <taxon>Bacteria</taxon>
        <taxon>Bacillati</taxon>
        <taxon>Actinomycetota</taxon>
        <taxon>Rubrobacteria</taxon>
        <taxon>Rubrobacterales</taxon>
        <taxon>Rubrobacteraceae</taxon>
        <taxon>Rubrobacter</taxon>
    </lineage>
</organism>
<evidence type="ECO:0000259" key="10">
    <source>
        <dbReference type="PROSITE" id="PS51012"/>
    </source>
</evidence>
<evidence type="ECO:0000256" key="6">
    <source>
        <dbReference type="ARBA" id="ARBA00022989"/>
    </source>
</evidence>
<keyword evidence="3" id="KW-0813">Transport</keyword>
<keyword evidence="7 9" id="KW-0472">Membrane</keyword>
<evidence type="ECO:0000256" key="9">
    <source>
        <dbReference type="SAM" id="Phobius"/>
    </source>
</evidence>
<feature type="transmembrane region" description="Helical" evidence="9">
    <location>
        <begin position="506"/>
        <end position="524"/>
    </location>
</feature>
<dbReference type="InterPro" id="IPR047817">
    <property type="entry name" value="ABC2_TM_bact-type"/>
</dbReference>
<feature type="transmembrane region" description="Helical" evidence="9">
    <location>
        <begin position="447"/>
        <end position="468"/>
    </location>
</feature>
<feature type="transmembrane region" description="Helical" evidence="9">
    <location>
        <begin position="60"/>
        <end position="79"/>
    </location>
</feature>